<dbReference type="GO" id="GO:0000155">
    <property type="term" value="F:phosphorelay sensor kinase activity"/>
    <property type="evidence" value="ECO:0007669"/>
    <property type="project" value="InterPro"/>
</dbReference>
<comment type="catalytic activity">
    <reaction evidence="1">
        <text>ATP + protein L-histidine = ADP + protein N-phospho-L-histidine.</text>
        <dbReference type="EC" id="2.7.13.3"/>
    </reaction>
</comment>
<name>A0A399T9C6_9BACT</name>
<dbReference type="InterPro" id="IPR003661">
    <property type="entry name" value="HisK_dim/P_dom"/>
</dbReference>
<evidence type="ECO:0000256" key="3">
    <source>
        <dbReference type="ARBA" id="ARBA00022553"/>
    </source>
</evidence>
<comment type="caution">
    <text evidence="7">The sequence shown here is derived from an EMBL/GenBank/DDBJ whole genome shotgun (WGS) entry which is preliminary data.</text>
</comment>
<dbReference type="Pfam" id="PF00512">
    <property type="entry name" value="HisKA"/>
    <property type="match status" value="1"/>
</dbReference>
<organism evidence="7 8">
    <name type="scientific">Maribellus luteus</name>
    <dbReference type="NCBI Taxonomy" id="2305463"/>
    <lineage>
        <taxon>Bacteria</taxon>
        <taxon>Pseudomonadati</taxon>
        <taxon>Bacteroidota</taxon>
        <taxon>Bacteroidia</taxon>
        <taxon>Marinilabiliales</taxon>
        <taxon>Prolixibacteraceae</taxon>
        <taxon>Maribellus</taxon>
    </lineage>
</organism>
<evidence type="ECO:0000256" key="5">
    <source>
        <dbReference type="SAM" id="Phobius"/>
    </source>
</evidence>
<keyword evidence="5" id="KW-0472">Membrane</keyword>
<dbReference type="PANTHER" id="PTHR43065:SF50">
    <property type="entry name" value="HISTIDINE KINASE"/>
    <property type="match status" value="1"/>
</dbReference>
<proteinExistence type="predicted"/>
<keyword evidence="3" id="KW-0597">Phosphoprotein</keyword>
<keyword evidence="4" id="KW-0175">Coiled coil</keyword>
<evidence type="ECO:0000256" key="4">
    <source>
        <dbReference type="SAM" id="Coils"/>
    </source>
</evidence>
<dbReference type="SMART" id="SM00388">
    <property type="entry name" value="HisKA"/>
    <property type="match status" value="1"/>
</dbReference>
<evidence type="ECO:0000259" key="6">
    <source>
        <dbReference type="PROSITE" id="PS50109"/>
    </source>
</evidence>
<dbReference type="Pfam" id="PF02518">
    <property type="entry name" value="HATPase_c"/>
    <property type="match status" value="1"/>
</dbReference>
<dbReference type="SUPFAM" id="SSF47384">
    <property type="entry name" value="Homodimeric domain of signal transducing histidine kinase"/>
    <property type="match status" value="1"/>
</dbReference>
<dbReference type="PANTHER" id="PTHR43065">
    <property type="entry name" value="SENSOR HISTIDINE KINASE"/>
    <property type="match status" value="1"/>
</dbReference>
<dbReference type="OrthoDB" id="1931120at2"/>
<reference evidence="7 8" key="1">
    <citation type="submission" date="2018-08" db="EMBL/GenBank/DDBJ databases">
        <title>Pallidiluteibacterium maritimus gen. nov., sp. nov., isolated from coastal sediment.</title>
        <authorList>
            <person name="Zhou L.Y."/>
        </authorList>
    </citation>
    <scope>NUCLEOTIDE SEQUENCE [LARGE SCALE GENOMIC DNA]</scope>
    <source>
        <strain evidence="7 8">XSD2</strain>
    </source>
</reference>
<dbReference type="Proteomes" id="UP000265926">
    <property type="component" value="Unassembled WGS sequence"/>
</dbReference>
<dbReference type="RefSeq" id="WP_119436219.1">
    <property type="nucleotide sequence ID" value="NZ_QWGR01000001.1"/>
</dbReference>
<evidence type="ECO:0000313" key="8">
    <source>
        <dbReference type="Proteomes" id="UP000265926"/>
    </source>
</evidence>
<gene>
    <name evidence="7" type="ORF">D1614_02145</name>
</gene>
<dbReference type="EMBL" id="QWGR01000001">
    <property type="protein sequence ID" value="RIJ50751.1"/>
    <property type="molecule type" value="Genomic_DNA"/>
</dbReference>
<protein>
    <recommendedName>
        <fullName evidence="2">histidine kinase</fullName>
        <ecNumber evidence="2">2.7.13.3</ecNumber>
    </recommendedName>
</protein>
<dbReference type="PRINTS" id="PR00344">
    <property type="entry name" value="BCTRLSENSOR"/>
</dbReference>
<keyword evidence="8" id="KW-1185">Reference proteome</keyword>
<keyword evidence="5" id="KW-1133">Transmembrane helix</keyword>
<evidence type="ECO:0000256" key="1">
    <source>
        <dbReference type="ARBA" id="ARBA00000085"/>
    </source>
</evidence>
<dbReference type="EC" id="2.7.13.3" evidence="2"/>
<dbReference type="Gene3D" id="3.30.565.10">
    <property type="entry name" value="Histidine kinase-like ATPase, C-terminal domain"/>
    <property type="match status" value="1"/>
</dbReference>
<dbReference type="InterPro" id="IPR036097">
    <property type="entry name" value="HisK_dim/P_sf"/>
</dbReference>
<dbReference type="InterPro" id="IPR003594">
    <property type="entry name" value="HATPase_dom"/>
</dbReference>
<accession>A0A399T9C6</accession>
<sequence length="360" mass="40688">MIKKIRFEHSLAAAYILAGGLWIIFSDRFLNSVISNPEVMTQIQTYKGWFYVFITGIFFFLILHKHLKKLRDAEIEIQQHRDNLHEMVVEKTRRLDKVVEELSLKNETINRQNEDLKHVLENLNNMQAQLFQAEKMASLGVLTAGIAHEINNPLNYMLGGLTGLEHYFEENKLQHENTDLFLKGIRTGIERINAIVSGLNQMSRTNTTYDENCDLHEIIGNCLMILSNELKYRVKVEENYADHAIIIPGNVGKMHQIFLNILMNASQSIGTEGEISIRTTNSGSSVITEITDTGCGIEEVDLAKITEPFYTTKDPGKGTGLGLSITYSIIKEHNGELRFNSVPGKGTTVTVELPVKKHTL</sequence>
<dbReference type="SMART" id="SM00387">
    <property type="entry name" value="HATPase_c"/>
    <property type="match status" value="1"/>
</dbReference>
<keyword evidence="5" id="KW-0812">Transmembrane</keyword>
<feature type="domain" description="Histidine kinase" evidence="6">
    <location>
        <begin position="145"/>
        <end position="357"/>
    </location>
</feature>
<dbReference type="Gene3D" id="1.10.287.130">
    <property type="match status" value="1"/>
</dbReference>
<dbReference type="InterPro" id="IPR004358">
    <property type="entry name" value="Sig_transdc_His_kin-like_C"/>
</dbReference>
<dbReference type="PROSITE" id="PS50109">
    <property type="entry name" value="HIS_KIN"/>
    <property type="match status" value="1"/>
</dbReference>
<dbReference type="AlphaFoldDB" id="A0A399T9C6"/>
<dbReference type="CDD" id="cd00082">
    <property type="entry name" value="HisKA"/>
    <property type="match status" value="1"/>
</dbReference>
<feature type="transmembrane region" description="Helical" evidence="5">
    <location>
        <begin position="7"/>
        <end position="25"/>
    </location>
</feature>
<dbReference type="InterPro" id="IPR005467">
    <property type="entry name" value="His_kinase_dom"/>
</dbReference>
<feature type="transmembrane region" description="Helical" evidence="5">
    <location>
        <begin position="45"/>
        <end position="63"/>
    </location>
</feature>
<feature type="coiled-coil region" evidence="4">
    <location>
        <begin position="63"/>
        <end position="136"/>
    </location>
</feature>
<evidence type="ECO:0000256" key="2">
    <source>
        <dbReference type="ARBA" id="ARBA00012438"/>
    </source>
</evidence>
<dbReference type="InterPro" id="IPR036890">
    <property type="entry name" value="HATPase_C_sf"/>
</dbReference>
<evidence type="ECO:0000313" key="7">
    <source>
        <dbReference type="EMBL" id="RIJ50751.1"/>
    </source>
</evidence>
<dbReference type="SUPFAM" id="SSF55874">
    <property type="entry name" value="ATPase domain of HSP90 chaperone/DNA topoisomerase II/histidine kinase"/>
    <property type="match status" value="1"/>
</dbReference>